<name>A0AAV3F7L8_9FLAO</name>
<dbReference type="RefSeq" id="WP_006262718.1">
    <property type="nucleotide sequence ID" value="NZ_JH590837.1"/>
</dbReference>
<dbReference type="Pfam" id="PF13181">
    <property type="entry name" value="TPR_8"/>
    <property type="match status" value="1"/>
</dbReference>
<organism evidence="2 3">
    <name type="scientific">Myroides odoratimimus CIP 101113</name>
    <dbReference type="NCBI Taxonomy" id="883154"/>
    <lineage>
        <taxon>Bacteria</taxon>
        <taxon>Pseudomonadati</taxon>
        <taxon>Bacteroidota</taxon>
        <taxon>Flavobacteriia</taxon>
        <taxon>Flavobacteriales</taxon>
        <taxon>Flavobacteriaceae</taxon>
        <taxon>Myroides</taxon>
    </lineage>
</organism>
<dbReference type="EMBL" id="AGEE01000005">
    <property type="protein sequence ID" value="EHO14634.1"/>
    <property type="molecule type" value="Genomic_DNA"/>
</dbReference>
<dbReference type="SMART" id="SM00671">
    <property type="entry name" value="SEL1"/>
    <property type="match status" value="2"/>
</dbReference>
<keyword evidence="1" id="KW-0802">TPR repeat</keyword>
<dbReference type="Gene3D" id="1.25.40.10">
    <property type="entry name" value="Tetratricopeptide repeat domain"/>
    <property type="match status" value="1"/>
</dbReference>
<dbReference type="InterPro" id="IPR019734">
    <property type="entry name" value="TPR_rpt"/>
</dbReference>
<dbReference type="SUPFAM" id="SSF81901">
    <property type="entry name" value="HCP-like"/>
    <property type="match status" value="1"/>
</dbReference>
<evidence type="ECO:0000313" key="3">
    <source>
        <dbReference type="Proteomes" id="UP000004834"/>
    </source>
</evidence>
<dbReference type="Proteomes" id="UP000004834">
    <property type="component" value="Unassembled WGS sequence"/>
</dbReference>
<comment type="caution">
    <text evidence="2">The sequence shown here is derived from an EMBL/GenBank/DDBJ whole genome shotgun (WGS) entry which is preliminary data.</text>
</comment>
<feature type="repeat" description="TPR" evidence="1">
    <location>
        <begin position="97"/>
        <end position="130"/>
    </location>
</feature>
<dbReference type="InterPro" id="IPR011990">
    <property type="entry name" value="TPR-like_helical_dom_sf"/>
</dbReference>
<reference evidence="2 3" key="1">
    <citation type="submission" date="2011-11" db="EMBL/GenBank/DDBJ databases">
        <title>The Genome Sequence of Myroides odoratimimus CIP 101113.</title>
        <authorList>
            <person name="Earl A."/>
            <person name="Ward D."/>
            <person name="Feldgarden M."/>
            <person name="Gevers D."/>
            <person name="Huys G."/>
            <person name="Young S.K."/>
            <person name="Zeng Q."/>
            <person name="Gargeya S."/>
            <person name="Fitzgerald M."/>
            <person name="Haas B."/>
            <person name="Abouelleil A."/>
            <person name="Alvarado L."/>
            <person name="Arachchi H.M."/>
            <person name="Berlin A."/>
            <person name="Brown A."/>
            <person name="Chapman S.B."/>
            <person name="Chen Z."/>
            <person name="Dunbar C."/>
            <person name="Freedman E."/>
            <person name="Gearin G."/>
            <person name="Goldberg J."/>
            <person name="Griggs A."/>
            <person name="Gujja S."/>
            <person name="Heiman D."/>
            <person name="Howarth C."/>
            <person name="Larson L."/>
            <person name="Lui A."/>
            <person name="MacDonald P.J.P."/>
            <person name="Montmayeur A."/>
            <person name="Murphy C."/>
            <person name="Neiman D."/>
            <person name="Pearson M."/>
            <person name="Priest M."/>
            <person name="Roberts A."/>
            <person name="Saif S."/>
            <person name="Shea T."/>
            <person name="Shenoy N."/>
            <person name="Sisk P."/>
            <person name="Stolte C."/>
            <person name="Sykes S."/>
            <person name="Wortman J."/>
            <person name="Nusbaum C."/>
            <person name="Birren B."/>
        </authorList>
    </citation>
    <scope>NUCLEOTIDE SEQUENCE [LARGE SCALE GENOMIC DNA]</scope>
    <source>
        <strain evidence="2 3">CIP 101113</strain>
    </source>
</reference>
<gene>
    <name evidence="2" type="ORF">HMPREF9715_00519</name>
</gene>
<dbReference type="InterPro" id="IPR006597">
    <property type="entry name" value="Sel1-like"/>
</dbReference>
<evidence type="ECO:0000256" key="1">
    <source>
        <dbReference type="PROSITE-ProRule" id="PRU00339"/>
    </source>
</evidence>
<accession>A0AAV3F7L8</accession>
<proteinExistence type="predicted"/>
<sequence>MKGERFYQQSVKAYDELLKAHNVTYSDETDYLDFSQMIKWYNVYISLIRKSAYLGYPLAQYELGLHYDTRYFFGLNPHYDSAKCEYWYNKACDANIGDACNNLALMYYENGREEEAKELFLKAIRLKSKLARSNYKLYYGESNK</sequence>
<evidence type="ECO:0008006" key="4">
    <source>
        <dbReference type="Google" id="ProtNLM"/>
    </source>
</evidence>
<dbReference type="PROSITE" id="PS50005">
    <property type="entry name" value="TPR"/>
    <property type="match status" value="1"/>
</dbReference>
<dbReference type="AlphaFoldDB" id="A0AAV3F7L8"/>
<dbReference type="Pfam" id="PF08238">
    <property type="entry name" value="Sel1"/>
    <property type="match status" value="1"/>
</dbReference>
<protein>
    <recommendedName>
        <fullName evidence="4">Tetratricopeptide repeat protein</fullName>
    </recommendedName>
</protein>
<evidence type="ECO:0000313" key="2">
    <source>
        <dbReference type="EMBL" id="EHO14634.1"/>
    </source>
</evidence>
<dbReference type="SMART" id="SM00028">
    <property type="entry name" value="TPR"/>
    <property type="match status" value="1"/>
</dbReference>